<comment type="caution">
    <text evidence="2">The sequence shown here is derived from an EMBL/GenBank/DDBJ whole genome shotgun (WGS) entry which is preliminary data.</text>
</comment>
<dbReference type="GO" id="GO:0004252">
    <property type="term" value="F:serine-type endopeptidase activity"/>
    <property type="evidence" value="ECO:0007669"/>
    <property type="project" value="InterPro"/>
</dbReference>
<dbReference type="InterPro" id="IPR000209">
    <property type="entry name" value="Peptidase_S8/S53_dom"/>
</dbReference>
<reference evidence="2" key="2">
    <citation type="journal article" date="2021" name="Microbiome">
        <title>Successional dynamics and alternative stable states in a saline activated sludge microbial community over 9 years.</title>
        <authorList>
            <person name="Wang Y."/>
            <person name="Ye J."/>
            <person name="Ju F."/>
            <person name="Liu L."/>
            <person name="Boyd J.A."/>
            <person name="Deng Y."/>
            <person name="Parks D.H."/>
            <person name="Jiang X."/>
            <person name="Yin X."/>
            <person name="Woodcroft B.J."/>
            <person name="Tyson G.W."/>
            <person name="Hugenholtz P."/>
            <person name="Polz M.F."/>
            <person name="Zhang T."/>
        </authorList>
    </citation>
    <scope>NUCLEOTIDE SEQUENCE</scope>
    <source>
        <strain evidence="2">HKST-UBA02</strain>
    </source>
</reference>
<dbReference type="SUPFAM" id="SSF52743">
    <property type="entry name" value="Subtilisin-like"/>
    <property type="match status" value="1"/>
</dbReference>
<dbReference type="Pfam" id="PF00082">
    <property type="entry name" value="Peptidase_S8"/>
    <property type="match status" value="1"/>
</dbReference>
<dbReference type="Proteomes" id="UP000739538">
    <property type="component" value="Unassembled WGS sequence"/>
</dbReference>
<evidence type="ECO:0000313" key="3">
    <source>
        <dbReference type="Proteomes" id="UP000739538"/>
    </source>
</evidence>
<evidence type="ECO:0000313" key="2">
    <source>
        <dbReference type="EMBL" id="MCA9759609.1"/>
    </source>
</evidence>
<dbReference type="InterPro" id="IPR036852">
    <property type="entry name" value="Peptidase_S8/S53_dom_sf"/>
</dbReference>
<gene>
    <name evidence="2" type="ORF">KDA27_27685</name>
</gene>
<sequence length="830" mass="87472">RAVLAPDATVGDVNRVLEENGAAIVSMGAGSPIVVLVVDPVATEEDAQALATTLADTDPFLAAFPGRVFGGSAATDGTPGRPVGGLAGRAAAATSTAASKMAATTRPATTATTNTATATSLNGTAMSISLPGGWDANAEVPYAHLELMTLLQTWKTRPLLSDDIPIVLADRFGDLPEHSEVPGLGSVDEFGGFHGSDPTPDGSRYRGNDGFHHAGLIGASWDGSSLVGIHPDGEIDAVVVGGLDMSEVMREITSRLEGRSGPQVLVTPLNFSYDPTVPIPMESAMLAAEWKFYLRSAGLEERVLHIASAGDTGLLSPLYSVSHTTSPWNLATSYSELIDYVDENNPTEADRAEFVEFETMLGIGLGLDSGPTDNVLIVGASGELGSNLPSSSTLPHLITLGFEIPGPCVEADPGGDASLCNGSEARYTGTGAAASLVGGLASYLWNLAPGRTQSEIRNAIEVGYARGGGIGVVDAYHAVLALDPSLADPAVREMMLDVTGDRSDYPNLDEPNGIFDEKDIEVFLNRIHALDGSSLRAGDFQFDLNGDDLVDSEERAPFDLDADGSTVAETVQIDVHGETLELDEGGVTDAEILCYYAHSSLYLGSTEERDRLLECVQPTGLFVELSPLPDRVSADESVEVTVTAGFRAEDGSIELREGVEISFESDGASVQPRSGVTDAAGAFRATVTFGSDENEMTVGVWAESDDEEVYREETVKRRNEIEFVERYLYLDASVFSVYNQDVGIPAVDIVRRYTFLEEDGAARVDTVLTEEGEGSRVGMTVRGNVRTQVTTSVELGGQGGLDGVSISSTSQGSITLESPNFDILSYQAQA</sequence>
<accession>A0A956NIH8</accession>
<dbReference type="InterPro" id="IPR013783">
    <property type="entry name" value="Ig-like_fold"/>
</dbReference>
<name>A0A956NIH8_UNCEI</name>
<dbReference type="EMBL" id="JAGQHS010000409">
    <property type="protein sequence ID" value="MCA9759609.1"/>
    <property type="molecule type" value="Genomic_DNA"/>
</dbReference>
<dbReference type="Gene3D" id="3.40.50.200">
    <property type="entry name" value="Peptidase S8/S53 domain"/>
    <property type="match status" value="1"/>
</dbReference>
<dbReference type="GO" id="GO:0006508">
    <property type="term" value="P:proteolysis"/>
    <property type="evidence" value="ECO:0007669"/>
    <property type="project" value="InterPro"/>
</dbReference>
<organism evidence="2 3">
    <name type="scientific">Eiseniibacteriota bacterium</name>
    <dbReference type="NCBI Taxonomy" id="2212470"/>
    <lineage>
        <taxon>Bacteria</taxon>
        <taxon>Candidatus Eiseniibacteriota</taxon>
    </lineage>
</organism>
<dbReference type="AlphaFoldDB" id="A0A956NIH8"/>
<feature type="non-terminal residue" evidence="2">
    <location>
        <position position="1"/>
    </location>
</feature>
<dbReference type="Gene3D" id="2.60.40.10">
    <property type="entry name" value="Immunoglobulins"/>
    <property type="match status" value="1"/>
</dbReference>
<evidence type="ECO:0000259" key="1">
    <source>
        <dbReference type="Pfam" id="PF00082"/>
    </source>
</evidence>
<feature type="non-terminal residue" evidence="2">
    <location>
        <position position="830"/>
    </location>
</feature>
<protein>
    <submittedName>
        <fullName evidence="2">S8/S53 family peptidase</fullName>
    </submittedName>
</protein>
<reference evidence="2" key="1">
    <citation type="submission" date="2020-04" db="EMBL/GenBank/DDBJ databases">
        <authorList>
            <person name="Zhang T."/>
        </authorList>
    </citation>
    <scope>NUCLEOTIDE SEQUENCE</scope>
    <source>
        <strain evidence="2">HKST-UBA02</strain>
    </source>
</reference>
<feature type="domain" description="Peptidase S8/S53" evidence="1">
    <location>
        <begin position="204"/>
        <end position="460"/>
    </location>
</feature>
<proteinExistence type="predicted"/>